<accession>A0A1V0DXA6</accession>
<name>A0A1V0DXA6_9CAUD</name>
<organism evidence="1 2">
    <name type="scientific">Yersinia phage fHe-Yen9-01</name>
    <dbReference type="NCBI Taxonomy" id="1965363"/>
    <lineage>
        <taxon>Viruses</taxon>
        <taxon>Duplodnaviria</taxon>
        <taxon>Heunggongvirae</taxon>
        <taxon>Uroviricota</taxon>
        <taxon>Caudoviricetes</taxon>
        <taxon>Pantevenvirales</taxon>
        <taxon>Straboviridae</taxon>
        <taxon>Tevenvirinae</taxon>
        <taxon>Tegunavirus</taxon>
        <taxon>Tegunavirus fheyen901</taxon>
    </lineage>
</organism>
<dbReference type="Gene3D" id="3.30.565.10">
    <property type="entry name" value="Histidine kinase-like ATPase, C-terminal domain"/>
    <property type="match status" value="1"/>
</dbReference>
<dbReference type="SUPFAM" id="SSF55874">
    <property type="entry name" value="ATPase domain of HSP90 chaperone/DNA topoisomerase II/histidine kinase"/>
    <property type="match status" value="1"/>
</dbReference>
<keyword evidence="2" id="KW-1185">Reference proteome</keyword>
<evidence type="ECO:0000313" key="2">
    <source>
        <dbReference type="Proteomes" id="UP000222840"/>
    </source>
</evidence>
<dbReference type="EMBL" id="KY593455">
    <property type="protein sequence ID" value="ARB05782.1"/>
    <property type="molecule type" value="Genomic_DNA"/>
</dbReference>
<dbReference type="Proteomes" id="UP000222840">
    <property type="component" value="Segment"/>
</dbReference>
<evidence type="ECO:0000313" key="1">
    <source>
        <dbReference type="EMBL" id="ARB05782.1"/>
    </source>
</evidence>
<sequence>MIIETTDEVIMGNTGESKKFSIATSSKAFKILSSGLYKNKIRAIVRELSCNCIDAHKLNGFTGAFEIQPPTQLDPRFVIRDFGPGLSPEDVMNLYTTYFASTKSNSNDFIGALGLGSKSPFSYTETFTITSSFDGEVRGYTAMLDKGEPVIVPVFAEKMTSEDQTGIEIVVPAKPHDIARWVDEIKYVLRPFAADSVKIKNSSLEVDHFDEFDEYLPIRGSDYEYSGLYAVYGNIVYPLQETPGIKKNWLNIRHQGAYIKFPLGALDIAASREELSFDDITVKNINERLGVLSKTAMDADIKKYDSLTNKREIYRQLKQYGSNAINVLTAHNAVFGVDKVPYSELNMAYAIPPSDFVNIGVVYEVVEFPRLLRIKDKSSSAATTIVSLFNIENTKSYVVIDDDKKNRIRSVKSLYNMLCKHREKAFLTDEQLENLPLINSRIIFIDPEDSSQINLLPDLLKLFEGDKVLMFRTTELDEMTKEYRPVKTKYNSISADGPSEYVPRPSAIDYTKGRAKDLYIAAKDIQEYSGYAVYSKAKSYYAIDDASLVVYDHSVIARIAAELGITNFMILNSNLHNRAEKSGNFKCLITELVKRYEELGETVDQKDVVWATSDSRLQRHVTGHKCLNFMAKYLCQSGKSSEAFTKYKSVYTLFLQFRALDTSSYGTVIKEQRSKYSKLIEGAKESASALVESFVAKNPVIYDYMNSRYDLSPTQARDIARIMHALDKE</sequence>
<protein>
    <submittedName>
        <fullName evidence="1">Uncharacterized protein</fullName>
    </submittedName>
</protein>
<gene>
    <name evidence="1" type="ORF">fHeYen901_9</name>
</gene>
<reference evidence="1 2" key="1">
    <citation type="submission" date="2017-02" db="EMBL/GenBank/DDBJ databases">
        <title>Characterization and complete genome sequence of Yersinia bacteriophage, fHe-Yen9-01.</title>
        <authorList>
            <person name="Jun J.W."/>
            <person name="Wicklund A."/>
            <person name="Skurnik M."/>
        </authorList>
    </citation>
    <scope>NUCLEOTIDE SEQUENCE [LARGE SCALE GENOMIC DNA]</scope>
</reference>
<proteinExistence type="predicted"/>
<dbReference type="InterPro" id="IPR036890">
    <property type="entry name" value="HATPase_C_sf"/>
</dbReference>